<dbReference type="EMBL" id="CP144699">
    <property type="protein sequence ID" value="WVZ19614.1"/>
    <property type="molecule type" value="Genomic_DNA"/>
</dbReference>
<dbReference type="Proteomes" id="UP001374535">
    <property type="component" value="Chromosome 2"/>
</dbReference>
<dbReference type="AlphaFoldDB" id="A0AAQ3S501"/>
<name>A0AAQ3S501_VIGMU</name>
<organism evidence="1 2">
    <name type="scientific">Vigna mungo</name>
    <name type="common">Black gram</name>
    <name type="synonym">Phaseolus mungo</name>
    <dbReference type="NCBI Taxonomy" id="3915"/>
    <lineage>
        <taxon>Eukaryota</taxon>
        <taxon>Viridiplantae</taxon>
        <taxon>Streptophyta</taxon>
        <taxon>Embryophyta</taxon>
        <taxon>Tracheophyta</taxon>
        <taxon>Spermatophyta</taxon>
        <taxon>Magnoliopsida</taxon>
        <taxon>eudicotyledons</taxon>
        <taxon>Gunneridae</taxon>
        <taxon>Pentapetalae</taxon>
        <taxon>rosids</taxon>
        <taxon>fabids</taxon>
        <taxon>Fabales</taxon>
        <taxon>Fabaceae</taxon>
        <taxon>Papilionoideae</taxon>
        <taxon>50 kb inversion clade</taxon>
        <taxon>NPAAA clade</taxon>
        <taxon>indigoferoid/millettioid clade</taxon>
        <taxon>Phaseoleae</taxon>
        <taxon>Vigna</taxon>
    </lineage>
</organism>
<proteinExistence type="predicted"/>
<evidence type="ECO:0000313" key="1">
    <source>
        <dbReference type="EMBL" id="WVZ19614.1"/>
    </source>
</evidence>
<gene>
    <name evidence="1" type="ORF">V8G54_006936</name>
</gene>
<reference evidence="1 2" key="1">
    <citation type="journal article" date="2023" name="Life. Sci Alliance">
        <title>Evolutionary insights into 3D genome organization and epigenetic landscape of Vigna mungo.</title>
        <authorList>
            <person name="Junaid A."/>
            <person name="Singh B."/>
            <person name="Bhatia S."/>
        </authorList>
    </citation>
    <scope>NUCLEOTIDE SEQUENCE [LARGE SCALE GENOMIC DNA]</scope>
    <source>
        <strain evidence="1">Urdbean</strain>
    </source>
</reference>
<keyword evidence="2" id="KW-1185">Reference proteome</keyword>
<protein>
    <submittedName>
        <fullName evidence="1">Uncharacterized protein</fullName>
    </submittedName>
</protein>
<evidence type="ECO:0000313" key="2">
    <source>
        <dbReference type="Proteomes" id="UP001374535"/>
    </source>
</evidence>
<accession>A0AAQ3S501</accession>
<sequence length="108" mass="12058">MINISIQTSLPLQFSLHHTILGQYSLYASSITTTNMKCVKTLNKQQHNIKTYNPHLLSNLIPQGQTWSFKIYGGAHGDYVGAKRNAQGGIVCISFRPKDVNFRGLGHQ</sequence>